<comment type="cofactor">
    <cofactor evidence="2">
        <name>Mg(2+)</name>
        <dbReference type="ChEBI" id="CHEBI:18420"/>
    </cofactor>
</comment>
<evidence type="ECO:0000256" key="11">
    <source>
        <dbReference type="ARBA" id="ARBA00048543"/>
    </source>
</evidence>
<organism evidence="14 15">
    <name type="scientific">Candidatus Acidiferrum panamense</name>
    <dbReference type="NCBI Taxonomy" id="2741543"/>
    <lineage>
        <taxon>Bacteria</taxon>
        <taxon>Pseudomonadati</taxon>
        <taxon>Acidobacteriota</taxon>
        <taxon>Terriglobia</taxon>
        <taxon>Candidatus Acidiferrales</taxon>
        <taxon>Candidatus Acidiferrum</taxon>
    </lineage>
</organism>
<evidence type="ECO:0000256" key="7">
    <source>
        <dbReference type="ARBA" id="ARBA00022857"/>
    </source>
</evidence>
<keyword evidence="15" id="KW-1185">Reference proteome</keyword>
<comment type="cofactor">
    <cofactor evidence="1">
        <name>Mn(2+)</name>
        <dbReference type="ChEBI" id="CHEBI:29035"/>
    </cofactor>
</comment>
<protein>
    <recommendedName>
        <fullName evidence="5">1-deoxy-D-xylulose-5-phosphate reductoisomerase</fullName>
        <ecNumber evidence="5">1.1.1.267</ecNumber>
    </recommendedName>
</protein>
<gene>
    <name evidence="14" type="ORF">HRJ53_08390</name>
</gene>
<dbReference type="InterPro" id="IPR013512">
    <property type="entry name" value="DXP_reductoisomerase_N"/>
</dbReference>
<evidence type="ECO:0000256" key="4">
    <source>
        <dbReference type="ARBA" id="ARBA00006825"/>
    </source>
</evidence>
<evidence type="ECO:0000313" key="15">
    <source>
        <dbReference type="Proteomes" id="UP000567293"/>
    </source>
</evidence>
<dbReference type="FunFam" id="3.40.50.720:FF:000045">
    <property type="entry name" value="1-deoxy-D-xylulose 5-phosphate reductoisomerase"/>
    <property type="match status" value="1"/>
</dbReference>
<evidence type="ECO:0000259" key="12">
    <source>
        <dbReference type="Pfam" id="PF02670"/>
    </source>
</evidence>
<reference evidence="14" key="1">
    <citation type="submission" date="2020-06" db="EMBL/GenBank/DDBJ databases">
        <title>Legume-microbial interactions unlock mineral nutrients during tropical forest succession.</title>
        <authorList>
            <person name="Epihov D.Z."/>
        </authorList>
    </citation>
    <scope>NUCLEOTIDE SEQUENCE [LARGE SCALE GENOMIC DNA]</scope>
    <source>
        <strain evidence="14">Pan2503</strain>
    </source>
</reference>
<evidence type="ECO:0000256" key="2">
    <source>
        <dbReference type="ARBA" id="ARBA00001946"/>
    </source>
</evidence>
<feature type="non-terminal residue" evidence="14">
    <location>
        <position position="188"/>
    </location>
</feature>
<dbReference type="EC" id="1.1.1.267" evidence="5"/>
<dbReference type="PANTHER" id="PTHR30525">
    <property type="entry name" value="1-DEOXY-D-XYLULOSE 5-PHOSPHATE REDUCTOISOMERASE"/>
    <property type="match status" value="1"/>
</dbReference>
<dbReference type="SUPFAM" id="SSF51735">
    <property type="entry name" value="NAD(P)-binding Rossmann-fold domains"/>
    <property type="match status" value="1"/>
</dbReference>
<dbReference type="Pfam" id="PF08436">
    <property type="entry name" value="DXP_redisom_C"/>
    <property type="match status" value="1"/>
</dbReference>
<evidence type="ECO:0000256" key="3">
    <source>
        <dbReference type="ARBA" id="ARBA00005094"/>
    </source>
</evidence>
<comment type="pathway">
    <text evidence="3">Isoprenoid biosynthesis; isopentenyl diphosphate biosynthesis via DXP pathway; isopentenyl diphosphate from 1-deoxy-D-xylulose 5-phosphate: step 1/6.</text>
</comment>
<evidence type="ECO:0000259" key="13">
    <source>
        <dbReference type="Pfam" id="PF08436"/>
    </source>
</evidence>
<dbReference type="InterPro" id="IPR013644">
    <property type="entry name" value="DXP_reductoisomerase_C"/>
</dbReference>
<evidence type="ECO:0000313" key="14">
    <source>
        <dbReference type="EMBL" id="MBA0085000.1"/>
    </source>
</evidence>
<evidence type="ECO:0000256" key="10">
    <source>
        <dbReference type="ARBA" id="ARBA00023229"/>
    </source>
</evidence>
<dbReference type="Gene3D" id="3.40.50.720">
    <property type="entry name" value="NAD(P)-binding Rossmann-like Domain"/>
    <property type="match status" value="1"/>
</dbReference>
<comment type="catalytic activity">
    <reaction evidence="11">
        <text>2-C-methyl-D-erythritol 4-phosphate + NADP(+) = 1-deoxy-D-xylulose 5-phosphate + NADPH + H(+)</text>
        <dbReference type="Rhea" id="RHEA:13717"/>
        <dbReference type="ChEBI" id="CHEBI:15378"/>
        <dbReference type="ChEBI" id="CHEBI:57783"/>
        <dbReference type="ChEBI" id="CHEBI:57792"/>
        <dbReference type="ChEBI" id="CHEBI:58262"/>
        <dbReference type="ChEBI" id="CHEBI:58349"/>
        <dbReference type="EC" id="1.1.1.267"/>
    </reaction>
    <physiologicalReaction direction="right-to-left" evidence="11">
        <dbReference type="Rhea" id="RHEA:13719"/>
    </physiologicalReaction>
</comment>
<dbReference type="Proteomes" id="UP000567293">
    <property type="component" value="Unassembled WGS sequence"/>
</dbReference>
<keyword evidence="6" id="KW-0479">Metal-binding</keyword>
<evidence type="ECO:0000256" key="5">
    <source>
        <dbReference type="ARBA" id="ARBA00012366"/>
    </source>
</evidence>
<feature type="domain" description="1-deoxy-D-xylulose 5-phosphate reductoisomerase N-terminal" evidence="12">
    <location>
        <begin position="4"/>
        <end position="134"/>
    </location>
</feature>
<dbReference type="InterPro" id="IPR003821">
    <property type="entry name" value="DXP_reductoisomerase"/>
</dbReference>
<evidence type="ECO:0000256" key="9">
    <source>
        <dbReference type="ARBA" id="ARBA00023211"/>
    </source>
</evidence>
<dbReference type="Pfam" id="PF02670">
    <property type="entry name" value="DXP_reductoisom"/>
    <property type="match status" value="1"/>
</dbReference>
<keyword evidence="7" id="KW-0521">NADP</keyword>
<dbReference type="GO" id="GO:0051484">
    <property type="term" value="P:isopentenyl diphosphate biosynthetic process, methylerythritol 4-phosphate pathway involved in terpenoid biosynthetic process"/>
    <property type="evidence" value="ECO:0007669"/>
    <property type="project" value="UniProtKB-ARBA"/>
</dbReference>
<dbReference type="UniPathway" id="UPA00056">
    <property type="reaction ID" value="UER00092"/>
</dbReference>
<dbReference type="GO" id="GO:0070402">
    <property type="term" value="F:NADPH binding"/>
    <property type="evidence" value="ECO:0007669"/>
    <property type="project" value="InterPro"/>
</dbReference>
<comment type="similarity">
    <text evidence="4">Belongs to the DXR family.</text>
</comment>
<name>A0A7V8NPU3_9BACT</name>
<feature type="domain" description="1-deoxy-D-xylulose 5-phosphate reductoisomerase C-terminal" evidence="13">
    <location>
        <begin position="148"/>
        <end position="186"/>
    </location>
</feature>
<evidence type="ECO:0000256" key="6">
    <source>
        <dbReference type="ARBA" id="ARBA00022723"/>
    </source>
</evidence>
<keyword evidence="8 14" id="KW-0560">Oxidoreductase</keyword>
<accession>A0A7V8NPU3</accession>
<keyword evidence="10" id="KW-0414">Isoprene biosynthesis</keyword>
<dbReference type="GO" id="GO:0016853">
    <property type="term" value="F:isomerase activity"/>
    <property type="evidence" value="ECO:0007669"/>
    <property type="project" value="UniProtKB-KW"/>
</dbReference>
<dbReference type="InterPro" id="IPR036291">
    <property type="entry name" value="NAD(P)-bd_dom_sf"/>
</dbReference>
<dbReference type="GO" id="GO:0030145">
    <property type="term" value="F:manganese ion binding"/>
    <property type="evidence" value="ECO:0007669"/>
    <property type="project" value="TreeGrafter"/>
</dbReference>
<dbReference type="GO" id="GO:0030604">
    <property type="term" value="F:1-deoxy-D-xylulose-5-phosphate reductoisomerase activity"/>
    <property type="evidence" value="ECO:0007669"/>
    <property type="project" value="UniProtKB-EC"/>
</dbReference>
<sequence>MKQLSILGSTGSIGRQCLAVVESLPGKFGVVALAAGANLEELMGQIQQFQPEVVSVADARRADQLAELLGERSVARKPEIHHGREGMLAVATHAKADQVVSAAVGVVGLEATYEAVKLGKTVALSNKEVLVAAGELVMAAASKVGRELLPVDSEHNALHQCLRGGTRGEVRRLVLTASGGPFRKTPLA</sequence>
<proteinExistence type="inferred from homology"/>
<dbReference type="AlphaFoldDB" id="A0A7V8NPU3"/>
<comment type="caution">
    <text evidence="14">The sequence shown here is derived from an EMBL/GenBank/DDBJ whole genome shotgun (WGS) entry which is preliminary data.</text>
</comment>
<evidence type="ECO:0000256" key="1">
    <source>
        <dbReference type="ARBA" id="ARBA00001936"/>
    </source>
</evidence>
<dbReference type="EMBL" id="JACDQQ010000812">
    <property type="protein sequence ID" value="MBA0085000.1"/>
    <property type="molecule type" value="Genomic_DNA"/>
</dbReference>
<evidence type="ECO:0000256" key="8">
    <source>
        <dbReference type="ARBA" id="ARBA00023002"/>
    </source>
</evidence>
<dbReference type="PANTHER" id="PTHR30525:SF0">
    <property type="entry name" value="1-DEOXY-D-XYLULOSE 5-PHOSPHATE REDUCTOISOMERASE, CHLOROPLASTIC"/>
    <property type="match status" value="1"/>
</dbReference>
<keyword evidence="9" id="KW-0464">Manganese</keyword>